<dbReference type="PATRIC" id="fig|101510.16.peg.8687"/>
<gene>
    <name evidence="1" type="ordered locus">RHA1_ro10291</name>
</gene>
<geneLocation type="plasmid" evidence="1 2">
    <name>pRHL2</name>
</geneLocation>
<dbReference type="RefSeq" id="WP_011600120.1">
    <property type="nucleotide sequence ID" value="NC_008270.1"/>
</dbReference>
<keyword evidence="1" id="KW-0614">Plasmid</keyword>
<sequence>MHTARRYGPRDLRLSDIAVLAVADGTVKVEIAWAGICGSDLSAFATNPNPPDVPGGQAAEVKVLVRPDAR</sequence>
<dbReference type="InterPro" id="IPR011032">
    <property type="entry name" value="GroES-like_sf"/>
</dbReference>
<proteinExistence type="predicted"/>
<accession>Q0RW54</accession>
<dbReference type="Proteomes" id="UP000008710">
    <property type="component" value="Plasmid pRHL2"/>
</dbReference>
<dbReference type="KEGG" id="rha:RHA1_ro10291"/>
<reference evidence="2" key="1">
    <citation type="journal article" date="2006" name="Proc. Natl. Acad. Sci. U.S.A.">
        <title>The complete genome of Rhodococcus sp. RHA1 provides insights into a catabolic powerhouse.</title>
        <authorList>
            <person name="McLeod M.P."/>
            <person name="Warren R.L."/>
            <person name="Hsiao W.W.L."/>
            <person name="Araki N."/>
            <person name="Myhre M."/>
            <person name="Fernandes C."/>
            <person name="Miyazawa D."/>
            <person name="Wong W."/>
            <person name="Lillquist A.L."/>
            <person name="Wang D."/>
            <person name="Dosanjh M."/>
            <person name="Hara H."/>
            <person name="Petrescu A."/>
            <person name="Morin R.D."/>
            <person name="Yang G."/>
            <person name="Stott J.M."/>
            <person name="Schein J.E."/>
            <person name="Shin H."/>
            <person name="Smailus D."/>
            <person name="Siddiqui A.S."/>
            <person name="Marra M.A."/>
            <person name="Jones S.J.M."/>
            <person name="Holt R."/>
            <person name="Brinkman F.S.L."/>
            <person name="Miyauchi K."/>
            <person name="Fukuda M."/>
            <person name="Davies J.E."/>
            <person name="Mohn W.W."/>
            <person name="Eltis L.D."/>
        </authorList>
    </citation>
    <scope>NUCLEOTIDE SEQUENCE [LARGE SCALE GENOMIC DNA]</scope>
    <source>
        <strain evidence="2">RHA1</strain>
    </source>
</reference>
<dbReference type="AlphaFoldDB" id="Q0RW54"/>
<name>Q0RW54_RHOJR</name>
<evidence type="ECO:0000313" key="1">
    <source>
        <dbReference type="EMBL" id="ABH00482.1"/>
    </source>
</evidence>
<organism evidence="1 2">
    <name type="scientific">Rhodococcus jostii (strain RHA1)</name>
    <dbReference type="NCBI Taxonomy" id="101510"/>
    <lineage>
        <taxon>Bacteria</taxon>
        <taxon>Bacillati</taxon>
        <taxon>Actinomycetota</taxon>
        <taxon>Actinomycetes</taxon>
        <taxon>Mycobacteriales</taxon>
        <taxon>Nocardiaceae</taxon>
        <taxon>Rhodococcus</taxon>
    </lineage>
</organism>
<dbReference type="EMBL" id="CP000433">
    <property type="protein sequence ID" value="ABH00482.1"/>
    <property type="molecule type" value="Genomic_DNA"/>
</dbReference>
<evidence type="ECO:0000313" key="2">
    <source>
        <dbReference type="Proteomes" id="UP000008710"/>
    </source>
</evidence>
<dbReference type="SUPFAM" id="SSF50129">
    <property type="entry name" value="GroES-like"/>
    <property type="match status" value="1"/>
</dbReference>
<dbReference type="Gene3D" id="3.90.180.10">
    <property type="entry name" value="Medium-chain alcohol dehydrogenases, catalytic domain"/>
    <property type="match status" value="1"/>
</dbReference>
<dbReference type="HOGENOM" id="CLU_2755219_0_0_11"/>
<protein>
    <submittedName>
        <fullName evidence="1">Possible Zn-binding dehydrogenase</fullName>
    </submittedName>
</protein>